<comment type="similarity">
    <text evidence="1">Belongs to the ABC transporter superfamily.</text>
</comment>
<organism evidence="4">
    <name type="scientific">marine sediment metagenome</name>
    <dbReference type="NCBI Taxonomy" id="412755"/>
    <lineage>
        <taxon>unclassified sequences</taxon>
        <taxon>metagenomes</taxon>
        <taxon>ecological metagenomes</taxon>
    </lineage>
</organism>
<feature type="non-terminal residue" evidence="4">
    <location>
        <position position="103"/>
    </location>
</feature>
<dbReference type="EMBL" id="BARV01022248">
    <property type="protein sequence ID" value="GAI18855.1"/>
    <property type="molecule type" value="Genomic_DNA"/>
</dbReference>
<dbReference type="GO" id="GO:0016887">
    <property type="term" value="F:ATP hydrolysis activity"/>
    <property type="evidence" value="ECO:0007669"/>
    <property type="project" value="InterPro"/>
</dbReference>
<feature type="domain" description="ABC transporter" evidence="3">
    <location>
        <begin position="1"/>
        <end position="102"/>
    </location>
</feature>
<keyword evidence="2" id="KW-0813">Transport</keyword>
<protein>
    <recommendedName>
        <fullName evidence="3">ABC transporter domain-containing protein</fullName>
    </recommendedName>
</protein>
<evidence type="ECO:0000259" key="3">
    <source>
        <dbReference type="Pfam" id="PF00005"/>
    </source>
</evidence>
<proteinExistence type="inferred from homology"/>
<evidence type="ECO:0000256" key="2">
    <source>
        <dbReference type="ARBA" id="ARBA00022448"/>
    </source>
</evidence>
<gene>
    <name evidence="4" type="ORF">S06H3_36694</name>
</gene>
<dbReference type="PANTHER" id="PTHR43335:SF11">
    <property type="entry name" value="ABC TRANSPORTER RELATED"/>
    <property type="match status" value="1"/>
</dbReference>
<evidence type="ECO:0000256" key="1">
    <source>
        <dbReference type="ARBA" id="ARBA00005417"/>
    </source>
</evidence>
<name>X1MVW8_9ZZZZ</name>
<dbReference type="InterPro" id="IPR003439">
    <property type="entry name" value="ABC_transporter-like_ATP-bd"/>
</dbReference>
<dbReference type="AlphaFoldDB" id="X1MVW8"/>
<dbReference type="SUPFAM" id="SSF52540">
    <property type="entry name" value="P-loop containing nucleoside triphosphate hydrolases"/>
    <property type="match status" value="1"/>
</dbReference>
<comment type="caution">
    <text evidence="4">The sequence shown here is derived from an EMBL/GenBank/DDBJ whole genome shotgun (WGS) entry which is preliminary data.</text>
</comment>
<dbReference type="Pfam" id="PF00005">
    <property type="entry name" value="ABC_tran"/>
    <property type="match status" value="1"/>
</dbReference>
<evidence type="ECO:0000313" key="4">
    <source>
        <dbReference type="EMBL" id="GAI18855.1"/>
    </source>
</evidence>
<dbReference type="GO" id="GO:0005524">
    <property type="term" value="F:ATP binding"/>
    <property type="evidence" value="ECO:0007669"/>
    <property type="project" value="InterPro"/>
</dbReference>
<dbReference type="InterPro" id="IPR027417">
    <property type="entry name" value="P-loop_NTPase"/>
</dbReference>
<sequence length="103" mass="11462">MLLGLTEPTSGVARICGYNSTREPLKVKRLSGYVPEKVGFYEDLTAAYNLAYTARLNGFSEELVMKRVGEALDIVGLSEVVSHKVQEFSRGMKQRLAIADIYM</sequence>
<dbReference type="Gene3D" id="3.40.50.300">
    <property type="entry name" value="P-loop containing nucleotide triphosphate hydrolases"/>
    <property type="match status" value="1"/>
</dbReference>
<reference evidence="4" key="1">
    <citation type="journal article" date="2014" name="Front. Microbiol.">
        <title>High frequency of phylogenetically diverse reductive dehalogenase-homologous genes in deep subseafloor sedimentary metagenomes.</title>
        <authorList>
            <person name="Kawai M."/>
            <person name="Futagami T."/>
            <person name="Toyoda A."/>
            <person name="Takaki Y."/>
            <person name="Nishi S."/>
            <person name="Hori S."/>
            <person name="Arai W."/>
            <person name="Tsubouchi T."/>
            <person name="Morono Y."/>
            <person name="Uchiyama I."/>
            <person name="Ito T."/>
            <person name="Fujiyama A."/>
            <person name="Inagaki F."/>
            <person name="Takami H."/>
        </authorList>
    </citation>
    <scope>NUCLEOTIDE SEQUENCE</scope>
    <source>
        <strain evidence="4">Expedition CK06-06</strain>
    </source>
</reference>
<accession>X1MVW8</accession>
<dbReference type="PANTHER" id="PTHR43335">
    <property type="entry name" value="ABC TRANSPORTER, ATP-BINDING PROTEIN"/>
    <property type="match status" value="1"/>
</dbReference>